<accession>A0A841BHK8</accession>
<gene>
    <name evidence="1" type="ORF">F4553_000035</name>
</gene>
<evidence type="ECO:0000313" key="2">
    <source>
        <dbReference type="Proteomes" id="UP000587527"/>
    </source>
</evidence>
<organism evidence="1 2">
    <name type="scientific">Allocatelliglobosispora scoriae</name>
    <dbReference type="NCBI Taxonomy" id="643052"/>
    <lineage>
        <taxon>Bacteria</taxon>
        <taxon>Bacillati</taxon>
        <taxon>Actinomycetota</taxon>
        <taxon>Actinomycetes</taxon>
        <taxon>Micromonosporales</taxon>
        <taxon>Micromonosporaceae</taxon>
        <taxon>Allocatelliglobosispora</taxon>
    </lineage>
</organism>
<evidence type="ECO:0000313" key="1">
    <source>
        <dbReference type="EMBL" id="MBB5866656.1"/>
    </source>
</evidence>
<proteinExistence type="predicted"/>
<name>A0A841BHK8_9ACTN</name>
<sequence length="358" mass="37928">MTLRVDTARLELLAKQLDDLGEVACLARGYAHRHGDMSWYDRGALHTLMQPHAEVLAVVEGSLTRLDRFFLDSADGMRAAARYYTRTDTAAAERFDRRLPGPVQVGPHEPLIYPTGSLEDPAAALSDPGQLPDDVMHGNIDLAVLAGYLSLTNDLNMIAASVTGVDVLDHVSQLLVGDWQKFGTWAVALTRLADCLDEVDLHLAADARQTHAGWEGTAGDAAAVYFAHAGTAIRAQAATLRDLAAAYRGISFATNLAQRQLNGLIGSLVDRLIIIGIASAAGTALIETGVGAVAGYSIAALQVIAFLEDWALAAAIIQTAVGVITGAAPELLSLTRTLAYAPSTELPTTPYQHPATRS</sequence>
<keyword evidence="2" id="KW-1185">Reference proteome</keyword>
<reference evidence="1 2" key="1">
    <citation type="submission" date="2020-08" db="EMBL/GenBank/DDBJ databases">
        <title>Sequencing the genomes of 1000 actinobacteria strains.</title>
        <authorList>
            <person name="Klenk H.-P."/>
        </authorList>
    </citation>
    <scope>NUCLEOTIDE SEQUENCE [LARGE SCALE GENOMIC DNA]</scope>
    <source>
        <strain evidence="1 2">DSM 45362</strain>
    </source>
</reference>
<dbReference type="Proteomes" id="UP000587527">
    <property type="component" value="Unassembled WGS sequence"/>
</dbReference>
<comment type="caution">
    <text evidence="1">The sequence shown here is derived from an EMBL/GenBank/DDBJ whole genome shotgun (WGS) entry which is preliminary data.</text>
</comment>
<protein>
    <submittedName>
        <fullName evidence="1">Uncharacterized protein</fullName>
    </submittedName>
</protein>
<dbReference type="AlphaFoldDB" id="A0A841BHK8"/>
<dbReference type="RefSeq" id="WP_184830611.1">
    <property type="nucleotide sequence ID" value="NZ_JACHMN010000001.1"/>
</dbReference>
<dbReference type="EMBL" id="JACHMN010000001">
    <property type="protein sequence ID" value="MBB5866656.1"/>
    <property type="molecule type" value="Genomic_DNA"/>
</dbReference>